<sequence>MSVHTDVVRAIGIFKAKRDFTIDEINATAVPVAEAIRNIPIIKANLTKYEVSYKSERLPNTLAKDLGLNETPYTTVIIMEATSHEKIREALTHPDYKAVIAGALEHATTLEHFHFFSAEYMTVL</sequence>
<proteinExistence type="predicted"/>
<organism evidence="1 2">
    <name type="scientific">Mycena sanguinolenta</name>
    <dbReference type="NCBI Taxonomy" id="230812"/>
    <lineage>
        <taxon>Eukaryota</taxon>
        <taxon>Fungi</taxon>
        <taxon>Dikarya</taxon>
        <taxon>Basidiomycota</taxon>
        <taxon>Agaricomycotina</taxon>
        <taxon>Agaricomycetes</taxon>
        <taxon>Agaricomycetidae</taxon>
        <taxon>Agaricales</taxon>
        <taxon>Marasmiineae</taxon>
        <taxon>Mycenaceae</taxon>
        <taxon>Mycena</taxon>
    </lineage>
</organism>
<dbReference type="Proteomes" id="UP000623467">
    <property type="component" value="Unassembled WGS sequence"/>
</dbReference>
<protein>
    <submittedName>
        <fullName evidence="1">Uncharacterized protein</fullName>
    </submittedName>
</protein>
<evidence type="ECO:0000313" key="1">
    <source>
        <dbReference type="EMBL" id="KAF7335237.1"/>
    </source>
</evidence>
<dbReference type="AlphaFoldDB" id="A0A8H6X670"/>
<keyword evidence="2" id="KW-1185">Reference proteome</keyword>
<gene>
    <name evidence="1" type="ORF">MSAN_02334100</name>
</gene>
<name>A0A8H6X670_9AGAR</name>
<evidence type="ECO:0000313" key="2">
    <source>
        <dbReference type="Proteomes" id="UP000623467"/>
    </source>
</evidence>
<dbReference type="EMBL" id="JACAZH010000041">
    <property type="protein sequence ID" value="KAF7335237.1"/>
    <property type="molecule type" value="Genomic_DNA"/>
</dbReference>
<dbReference type="OrthoDB" id="2901962at2759"/>
<comment type="caution">
    <text evidence="1">The sequence shown here is derived from an EMBL/GenBank/DDBJ whole genome shotgun (WGS) entry which is preliminary data.</text>
</comment>
<reference evidence="1" key="1">
    <citation type="submission" date="2020-05" db="EMBL/GenBank/DDBJ databases">
        <title>Mycena genomes resolve the evolution of fungal bioluminescence.</title>
        <authorList>
            <person name="Tsai I.J."/>
        </authorList>
    </citation>
    <scope>NUCLEOTIDE SEQUENCE</scope>
    <source>
        <strain evidence="1">160909Yilan</strain>
    </source>
</reference>
<accession>A0A8H6X670</accession>